<dbReference type="AlphaFoldDB" id="A0A939T7D4"/>
<comment type="caution">
    <text evidence="2">The sequence shown here is derived from an EMBL/GenBank/DDBJ whole genome shotgun (WGS) entry which is preliminary data.</text>
</comment>
<reference evidence="2" key="1">
    <citation type="submission" date="2021-03" db="EMBL/GenBank/DDBJ databases">
        <authorList>
            <person name="Kanchanasin P."/>
            <person name="Saeng-In P."/>
            <person name="Phongsopitanun W."/>
            <person name="Yuki M."/>
            <person name="Kudo T."/>
            <person name="Ohkuma M."/>
            <person name="Tanasupawat S."/>
        </authorList>
    </citation>
    <scope>NUCLEOTIDE SEQUENCE</scope>
    <source>
        <strain evidence="2">GKU 128</strain>
    </source>
</reference>
<feature type="transmembrane region" description="Helical" evidence="1">
    <location>
        <begin position="32"/>
        <end position="54"/>
    </location>
</feature>
<gene>
    <name evidence="2" type="ORF">J4573_38285</name>
</gene>
<name>A0A939T7D4_9ACTN</name>
<evidence type="ECO:0000313" key="2">
    <source>
        <dbReference type="EMBL" id="MBO2452993.1"/>
    </source>
</evidence>
<keyword evidence="1" id="KW-0812">Transmembrane</keyword>
<sequence>MRKLMAIWNFTPVRLAVRLANMGLNLVTLRELVMALVRAELGATLIAIAWLIPWEKVAGLAYRLIRQHYAAAQS</sequence>
<dbReference type="RefSeq" id="WP_208261010.1">
    <property type="nucleotide sequence ID" value="NZ_JAGEOJ010000018.1"/>
</dbReference>
<keyword evidence="1" id="KW-1133">Transmembrane helix</keyword>
<organism evidence="2 3">
    <name type="scientific">Actinomadura barringtoniae</name>
    <dbReference type="NCBI Taxonomy" id="1427535"/>
    <lineage>
        <taxon>Bacteria</taxon>
        <taxon>Bacillati</taxon>
        <taxon>Actinomycetota</taxon>
        <taxon>Actinomycetes</taxon>
        <taxon>Streptosporangiales</taxon>
        <taxon>Thermomonosporaceae</taxon>
        <taxon>Actinomadura</taxon>
    </lineage>
</organism>
<accession>A0A939T7D4</accession>
<protein>
    <submittedName>
        <fullName evidence="2">Uncharacterized protein</fullName>
    </submittedName>
</protein>
<keyword evidence="3" id="KW-1185">Reference proteome</keyword>
<proteinExistence type="predicted"/>
<keyword evidence="1" id="KW-0472">Membrane</keyword>
<evidence type="ECO:0000256" key="1">
    <source>
        <dbReference type="SAM" id="Phobius"/>
    </source>
</evidence>
<dbReference type="Proteomes" id="UP000669179">
    <property type="component" value="Unassembled WGS sequence"/>
</dbReference>
<evidence type="ECO:0000313" key="3">
    <source>
        <dbReference type="Proteomes" id="UP000669179"/>
    </source>
</evidence>
<dbReference type="EMBL" id="JAGEOJ010000018">
    <property type="protein sequence ID" value="MBO2452993.1"/>
    <property type="molecule type" value="Genomic_DNA"/>
</dbReference>